<evidence type="ECO:0000313" key="1">
    <source>
        <dbReference type="EMBL" id="TFK58401.1"/>
    </source>
</evidence>
<protein>
    <submittedName>
        <fullName evidence="1">Uncharacterized protein</fullName>
    </submittedName>
</protein>
<gene>
    <name evidence="1" type="ORF">BDN72DRAFT_906771</name>
</gene>
<sequence>MEPHPFDPHFHLRSKLEEEILELESRLQTLRLKRNALLPISSLPEEVLVEIFLLANTSNKSGLVVSGWIVKMGWVCHTWRKLALDHPLLWTEITEELCERWTREFLKRSGSAVIYLEICHDEEQEDLLATKPGRGSSYSNNTSSNPPIPGSVGVPIATKPFFGSVSFTSNPEVVEMRRIQPR</sequence>
<accession>A0ACD2ZY89</accession>
<organism evidence="1 2">
    <name type="scientific">Pluteus cervinus</name>
    <dbReference type="NCBI Taxonomy" id="181527"/>
    <lineage>
        <taxon>Eukaryota</taxon>
        <taxon>Fungi</taxon>
        <taxon>Dikarya</taxon>
        <taxon>Basidiomycota</taxon>
        <taxon>Agaricomycotina</taxon>
        <taxon>Agaricomycetes</taxon>
        <taxon>Agaricomycetidae</taxon>
        <taxon>Agaricales</taxon>
        <taxon>Pluteineae</taxon>
        <taxon>Pluteaceae</taxon>
        <taxon>Pluteus</taxon>
    </lineage>
</organism>
<reference evidence="1 2" key="1">
    <citation type="journal article" date="2019" name="Nat. Ecol. Evol.">
        <title>Megaphylogeny resolves global patterns of mushroom evolution.</title>
        <authorList>
            <person name="Varga T."/>
            <person name="Krizsan K."/>
            <person name="Foldi C."/>
            <person name="Dima B."/>
            <person name="Sanchez-Garcia M."/>
            <person name="Sanchez-Ramirez S."/>
            <person name="Szollosi G.J."/>
            <person name="Szarkandi J.G."/>
            <person name="Papp V."/>
            <person name="Albert L."/>
            <person name="Andreopoulos W."/>
            <person name="Angelini C."/>
            <person name="Antonin V."/>
            <person name="Barry K.W."/>
            <person name="Bougher N.L."/>
            <person name="Buchanan P."/>
            <person name="Buyck B."/>
            <person name="Bense V."/>
            <person name="Catcheside P."/>
            <person name="Chovatia M."/>
            <person name="Cooper J."/>
            <person name="Damon W."/>
            <person name="Desjardin D."/>
            <person name="Finy P."/>
            <person name="Geml J."/>
            <person name="Haridas S."/>
            <person name="Hughes K."/>
            <person name="Justo A."/>
            <person name="Karasinski D."/>
            <person name="Kautmanova I."/>
            <person name="Kiss B."/>
            <person name="Kocsube S."/>
            <person name="Kotiranta H."/>
            <person name="LaButti K.M."/>
            <person name="Lechner B.E."/>
            <person name="Liimatainen K."/>
            <person name="Lipzen A."/>
            <person name="Lukacs Z."/>
            <person name="Mihaltcheva S."/>
            <person name="Morgado L.N."/>
            <person name="Niskanen T."/>
            <person name="Noordeloos M.E."/>
            <person name="Ohm R.A."/>
            <person name="Ortiz-Santana B."/>
            <person name="Ovrebo C."/>
            <person name="Racz N."/>
            <person name="Riley R."/>
            <person name="Savchenko A."/>
            <person name="Shiryaev A."/>
            <person name="Soop K."/>
            <person name="Spirin V."/>
            <person name="Szebenyi C."/>
            <person name="Tomsovsky M."/>
            <person name="Tulloss R.E."/>
            <person name="Uehling J."/>
            <person name="Grigoriev I.V."/>
            <person name="Vagvolgyi C."/>
            <person name="Papp T."/>
            <person name="Martin F.M."/>
            <person name="Miettinen O."/>
            <person name="Hibbett D.S."/>
            <person name="Nagy L.G."/>
        </authorList>
    </citation>
    <scope>NUCLEOTIDE SEQUENCE [LARGE SCALE GENOMIC DNA]</scope>
    <source>
        <strain evidence="1 2">NL-1719</strain>
    </source>
</reference>
<name>A0ACD2ZY89_9AGAR</name>
<proteinExistence type="predicted"/>
<dbReference type="Proteomes" id="UP000308600">
    <property type="component" value="Unassembled WGS sequence"/>
</dbReference>
<evidence type="ECO:0000313" key="2">
    <source>
        <dbReference type="Proteomes" id="UP000308600"/>
    </source>
</evidence>
<dbReference type="EMBL" id="ML209388">
    <property type="protein sequence ID" value="TFK58401.1"/>
    <property type="molecule type" value="Genomic_DNA"/>
</dbReference>
<keyword evidence="2" id="KW-1185">Reference proteome</keyword>